<accession>A0A9P4NF28</accession>
<reference evidence="2" key="1">
    <citation type="journal article" date="2020" name="Stud. Mycol.">
        <title>101 Dothideomycetes genomes: a test case for predicting lifestyles and emergence of pathogens.</title>
        <authorList>
            <person name="Haridas S."/>
            <person name="Albert R."/>
            <person name="Binder M."/>
            <person name="Bloem J."/>
            <person name="Labutti K."/>
            <person name="Salamov A."/>
            <person name="Andreopoulos B."/>
            <person name="Baker S."/>
            <person name="Barry K."/>
            <person name="Bills G."/>
            <person name="Bluhm B."/>
            <person name="Cannon C."/>
            <person name="Castanera R."/>
            <person name="Culley D."/>
            <person name="Daum C."/>
            <person name="Ezra D."/>
            <person name="Gonzalez J."/>
            <person name="Henrissat B."/>
            <person name="Kuo A."/>
            <person name="Liang C."/>
            <person name="Lipzen A."/>
            <person name="Lutzoni F."/>
            <person name="Magnuson J."/>
            <person name="Mondo S."/>
            <person name="Nolan M."/>
            <person name="Ohm R."/>
            <person name="Pangilinan J."/>
            <person name="Park H.-J."/>
            <person name="Ramirez L."/>
            <person name="Alfaro M."/>
            <person name="Sun H."/>
            <person name="Tritt A."/>
            <person name="Yoshinaga Y."/>
            <person name="Zwiers L.-H."/>
            <person name="Turgeon B."/>
            <person name="Goodwin S."/>
            <person name="Spatafora J."/>
            <person name="Crous P."/>
            <person name="Grigoriev I."/>
        </authorList>
    </citation>
    <scope>NUCLEOTIDE SEQUENCE</scope>
    <source>
        <strain evidence="2">CBS 130266</strain>
    </source>
</reference>
<organism evidence="2 3">
    <name type="scientific">Tothia fuscella</name>
    <dbReference type="NCBI Taxonomy" id="1048955"/>
    <lineage>
        <taxon>Eukaryota</taxon>
        <taxon>Fungi</taxon>
        <taxon>Dikarya</taxon>
        <taxon>Ascomycota</taxon>
        <taxon>Pezizomycotina</taxon>
        <taxon>Dothideomycetes</taxon>
        <taxon>Pleosporomycetidae</taxon>
        <taxon>Venturiales</taxon>
        <taxon>Cylindrosympodiaceae</taxon>
        <taxon>Tothia</taxon>
    </lineage>
</organism>
<dbReference type="EMBL" id="MU007128">
    <property type="protein sequence ID" value="KAF2418471.1"/>
    <property type="molecule type" value="Genomic_DNA"/>
</dbReference>
<evidence type="ECO:0000256" key="1">
    <source>
        <dbReference type="SAM" id="MobiDB-lite"/>
    </source>
</evidence>
<evidence type="ECO:0000313" key="3">
    <source>
        <dbReference type="Proteomes" id="UP000800235"/>
    </source>
</evidence>
<dbReference type="Proteomes" id="UP000800235">
    <property type="component" value="Unassembled WGS sequence"/>
</dbReference>
<feature type="region of interest" description="Disordered" evidence="1">
    <location>
        <begin position="1"/>
        <end position="157"/>
    </location>
</feature>
<evidence type="ECO:0000313" key="2">
    <source>
        <dbReference type="EMBL" id="KAF2418471.1"/>
    </source>
</evidence>
<protein>
    <submittedName>
        <fullName evidence="2">Uncharacterized protein</fullName>
    </submittedName>
</protein>
<gene>
    <name evidence="2" type="ORF">EJ08DRAFT_703121</name>
</gene>
<dbReference type="AlphaFoldDB" id="A0A9P4NF28"/>
<comment type="caution">
    <text evidence="2">The sequence shown here is derived from an EMBL/GenBank/DDBJ whole genome shotgun (WGS) entry which is preliminary data.</text>
</comment>
<keyword evidence="3" id="KW-1185">Reference proteome</keyword>
<feature type="compositionally biased region" description="Basic and acidic residues" evidence="1">
    <location>
        <begin position="38"/>
        <end position="66"/>
    </location>
</feature>
<proteinExistence type="predicted"/>
<sequence>MARVKQVKPPKQSSLEDKIEEDNGQLDIVDLIPANPARESEKPTNKEEEQKHDSTNVDPTRKDSRRGMNSVNDPAGNSSTTNIAVNSTVPAVSPDVPQPSRTMGTGKQTREPPYRSPCWIPSPQPQPQNQDQNQHTISRPSQDEQAVPGSATTTSTLSDISLVTWKDGMPPPPPPPRLLSDLHGWDTPPGLPGSFVRSTWALLKATTTAKMLDGTDSLVDTSSVERPTNSVTLRSAASWREGHGQDDADPLCISQKALADFYGPSPQVGEGAGEVQRGLQQELHQTTLEPDPIKRERRYLCYDCEKLDDGKRFSTGIWCERCQITVNLIEGKVDAETVWEDL</sequence>
<feature type="compositionally biased region" description="Polar residues" evidence="1">
    <location>
        <begin position="135"/>
        <end position="157"/>
    </location>
</feature>
<feature type="compositionally biased region" description="Polar residues" evidence="1">
    <location>
        <begin position="67"/>
        <end position="90"/>
    </location>
</feature>
<name>A0A9P4NF28_9PEZI</name>